<feature type="compositionally biased region" description="Basic and acidic residues" evidence="1">
    <location>
        <begin position="187"/>
        <end position="209"/>
    </location>
</feature>
<evidence type="ECO:0000313" key="3">
    <source>
        <dbReference type="Proteomes" id="UP000001261"/>
    </source>
</evidence>
<reference evidence="3" key="2">
    <citation type="journal article" date="2010" name="Genome Res.">
        <title>Population genomic sequencing of Coccidioides fungi reveals recent hybridization and transposon control.</title>
        <authorList>
            <person name="Neafsey D.E."/>
            <person name="Barker B.M."/>
            <person name="Sharpton T.J."/>
            <person name="Stajich J.E."/>
            <person name="Park D.J."/>
            <person name="Whiston E."/>
            <person name="Hung C.-Y."/>
            <person name="McMahan C."/>
            <person name="White J."/>
            <person name="Sykes S."/>
            <person name="Heiman D."/>
            <person name="Young S."/>
            <person name="Zeng Q."/>
            <person name="Abouelleil A."/>
            <person name="Aftuck L."/>
            <person name="Bessette D."/>
            <person name="Brown A."/>
            <person name="FitzGerald M."/>
            <person name="Lui A."/>
            <person name="Macdonald J.P."/>
            <person name="Priest M."/>
            <person name="Orbach M.J."/>
            <person name="Galgiani J.N."/>
            <person name="Kirkland T.N."/>
            <person name="Cole G.T."/>
            <person name="Birren B.W."/>
            <person name="Henn M.R."/>
            <person name="Taylor J.W."/>
            <person name="Rounsley S.D."/>
        </authorList>
    </citation>
    <scope>GENOME REANNOTATION</scope>
    <source>
        <strain evidence="3">RS</strain>
    </source>
</reference>
<name>A0A0D8JSG9_COCIM</name>
<feature type="region of interest" description="Disordered" evidence="1">
    <location>
        <begin position="182"/>
        <end position="209"/>
    </location>
</feature>
<dbReference type="GeneID" id="24164434"/>
<organism evidence="2 3">
    <name type="scientific">Coccidioides immitis (strain RS)</name>
    <name type="common">Valley fever fungus</name>
    <dbReference type="NCBI Taxonomy" id="246410"/>
    <lineage>
        <taxon>Eukaryota</taxon>
        <taxon>Fungi</taxon>
        <taxon>Dikarya</taxon>
        <taxon>Ascomycota</taxon>
        <taxon>Pezizomycotina</taxon>
        <taxon>Eurotiomycetes</taxon>
        <taxon>Eurotiomycetidae</taxon>
        <taxon>Onygenales</taxon>
        <taxon>Onygenaceae</taxon>
        <taxon>Coccidioides</taxon>
    </lineage>
</organism>
<dbReference type="InParanoid" id="A0A0D8JSG9"/>
<proteinExistence type="predicted"/>
<dbReference type="RefSeq" id="XP_004445844.1">
    <property type="nucleotide sequence ID" value="XM_004445787.1"/>
</dbReference>
<evidence type="ECO:0000256" key="1">
    <source>
        <dbReference type="SAM" id="MobiDB-lite"/>
    </source>
</evidence>
<dbReference type="KEGG" id="cim:CIMG_12807"/>
<dbReference type="Proteomes" id="UP000001261">
    <property type="component" value="Unassembled WGS sequence"/>
</dbReference>
<evidence type="ECO:0000313" key="2">
    <source>
        <dbReference type="EMBL" id="KJF60222.1"/>
    </source>
</evidence>
<keyword evidence="3" id="KW-1185">Reference proteome</keyword>
<dbReference type="AlphaFoldDB" id="A0A0D8JSG9"/>
<sequence>MALERNASLDPSLPVGSALHVGNPALAPAWAFSLWHPEKPTNATCSPYGTGQFRIRVSQRPICRSKPGFTSAGWRGGTAQKGKVLAVVRHYCQCDPPVPVEGPEMTGCNAVEIGNGQHLWIEPELQTTNSPMELVNIEHQKMMGKGNQSRTKYHHQLKVEKKARAGICSAAAAPLHVKLRVGGQEEGMQRQVRESGEKREENRDDGGKVVKRWEEGTLYSCESSDMRLTRFGRR</sequence>
<accession>A0A0D8JSG9</accession>
<reference evidence="3" key="1">
    <citation type="journal article" date="2009" name="Genome Res.">
        <title>Comparative genomic analyses of the human fungal pathogens Coccidioides and their relatives.</title>
        <authorList>
            <person name="Sharpton T.J."/>
            <person name="Stajich J.E."/>
            <person name="Rounsley S.D."/>
            <person name="Gardner M.J."/>
            <person name="Wortman J.R."/>
            <person name="Jordar V.S."/>
            <person name="Maiti R."/>
            <person name="Kodira C.D."/>
            <person name="Neafsey D.E."/>
            <person name="Zeng Q."/>
            <person name="Hung C.-Y."/>
            <person name="McMahan C."/>
            <person name="Muszewska A."/>
            <person name="Grynberg M."/>
            <person name="Mandel M.A."/>
            <person name="Kellner E.M."/>
            <person name="Barker B.M."/>
            <person name="Galgiani J.N."/>
            <person name="Orbach M.J."/>
            <person name="Kirkland T.N."/>
            <person name="Cole G.T."/>
            <person name="Henn M.R."/>
            <person name="Birren B.W."/>
            <person name="Taylor J.W."/>
        </authorList>
    </citation>
    <scope>NUCLEOTIDE SEQUENCE [LARGE SCALE GENOMIC DNA]</scope>
    <source>
        <strain evidence="3">RS</strain>
    </source>
</reference>
<dbReference type="EMBL" id="GG704911">
    <property type="protein sequence ID" value="KJF60222.1"/>
    <property type="molecule type" value="Genomic_DNA"/>
</dbReference>
<dbReference type="VEuPathDB" id="FungiDB:CIMG_12807"/>
<protein>
    <submittedName>
        <fullName evidence="2">Uncharacterized protein</fullName>
    </submittedName>
</protein>
<gene>
    <name evidence="2" type="ORF">CIMG_12807</name>
</gene>